<dbReference type="PANTHER" id="PTHR33217:SF7">
    <property type="entry name" value="TRANSPOSASE FOR INSERTION SEQUENCE ELEMENT IS1081"/>
    <property type="match status" value="1"/>
</dbReference>
<protein>
    <recommendedName>
        <fullName evidence="6">Mutator family transposase</fullName>
    </recommendedName>
</protein>
<dbReference type="GO" id="GO:0003677">
    <property type="term" value="F:DNA binding"/>
    <property type="evidence" value="ECO:0007669"/>
    <property type="project" value="UniProtKB-UniRule"/>
</dbReference>
<dbReference type="PANTHER" id="PTHR33217">
    <property type="entry name" value="TRANSPOSASE FOR INSERTION SEQUENCE ELEMENT IS1081"/>
    <property type="match status" value="1"/>
</dbReference>
<gene>
    <name evidence="7" type="ORF">AVDCRST_MAG88-2316</name>
</gene>
<evidence type="ECO:0000256" key="3">
    <source>
        <dbReference type="ARBA" id="ARBA00022578"/>
    </source>
</evidence>
<accession>A0A6J4VBG8</accession>
<keyword evidence="6" id="KW-0814">Transposable element</keyword>
<evidence type="ECO:0000256" key="4">
    <source>
        <dbReference type="ARBA" id="ARBA00023125"/>
    </source>
</evidence>
<dbReference type="GO" id="GO:0006313">
    <property type="term" value="P:DNA transposition"/>
    <property type="evidence" value="ECO:0007669"/>
    <property type="project" value="UniProtKB-UniRule"/>
</dbReference>
<evidence type="ECO:0000256" key="2">
    <source>
        <dbReference type="ARBA" id="ARBA00010961"/>
    </source>
</evidence>
<evidence type="ECO:0000313" key="7">
    <source>
        <dbReference type="EMBL" id="CAA9570840.1"/>
    </source>
</evidence>
<reference evidence="7" key="1">
    <citation type="submission" date="2020-02" db="EMBL/GenBank/DDBJ databases">
        <authorList>
            <person name="Meier V. D."/>
        </authorList>
    </citation>
    <scope>NUCLEOTIDE SEQUENCE</scope>
    <source>
        <strain evidence="7">AVDCRST_MAG88</strain>
    </source>
</reference>
<dbReference type="Pfam" id="PF00872">
    <property type="entry name" value="Transposase_mut"/>
    <property type="match status" value="1"/>
</dbReference>
<evidence type="ECO:0000256" key="1">
    <source>
        <dbReference type="ARBA" id="ARBA00002190"/>
    </source>
</evidence>
<name>A0A6J4VBG8_9BACT</name>
<keyword evidence="3 6" id="KW-0815">Transposition</keyword>
<comment type="similarity">
    <text evidence="2 6">Belongs to the transposase mutator family.</text>
</comment>
<keyword evidence="4 6" id="KW-0238">DNA-binding</keyword>
<proteinExistence type="inferred from homology"/>
<dbReference type="EMBL" id="CADCWM010000589">
    <property type="protein sequence ID" value="CAA9570840.1"/>
    <property type="molecule type" value="Genomic_DNA"/>
</dbReference>
<evidence type="ECO:0000256" key="5">
    <source>
        <dbReference type="ARBA" id="ARBA00023172"/>
    </source>
</evidence>
<keyword evidence="5 6" id="KW-0233">DNA recombination</keyword>
<dbReference type="GO" id="GO:0004803">
    <property type="term" value="F:transposase activity"/>
    <property type="evidence" value="ECO:0007669"/>
    <property type="project" value="UniProtKB-UniRule"/>
</dbReference>
<dbReference type="InterPro" id="IPR001207">
    <property type="entry name" value="Transposase_mutator"/>
</dbReference>
<sequence>MATSNGTGVQAVAPAALTDDPEFLREIVERTVQAILETEMTAHLGADRYERTAGRKGQRNGYKPRTLHTRVGTLTLLVPQDRESTFSTQLFARYQRNEKALVLALMEMYLEGVSTRKVSEITEVLCGTSFSKSLVSHLAGELDTELAAWRARPLTDTTYPYLFVDARYEHVRVDGRIVSQGVLVASALRGDGRREIVAVDVADTESEATYQALFRDLKARGLSGVRLVTSDDHAGLKAAIARHFQGAGWQRCQVHYARNLLGRVGAGKRKELAGGLRQVFAASTPTQARAACRDLADAWRATHPKVARSLEDESEACFACLAFPLAHQARIRTTNGLERFNQELKRRTRVVRIFPNRAACLRLVTALCAEQSDEWVSGRRYLDLAELGGEETPGTMLGKEEGAMQLVG</sequence>
<dbReference type="NCBIfam" id="NF033543">
    <property type="entry name" value="transpos_IS256"/>
    <property type="match status" value="1"/>
</dbReference>
<comment type="function">
    <text evidence="1 6">Required for the transposition of the insertion element.</text>
</comment>
<dbReference type="AlphaFoldDB" id="A0A6J4VBG8"/>
<organism evidence="7">
    <name type="scientific">uncultured Thermomicrobiales bacterium</name>
    <dbReference type="NCBI Taxonomy" id="1645740"/>
    <lineage>
        <taxon>Bacteria</taxon>
        <taxon>Pseudomonadati</taxon>
        <taxon>Thermomicrobiota</taxon>
        <taxon>Thermomicrobia</taxon>
        <taxon>Thermomicrobiales</taxon>
        <taxon>environmental samples</taxon>
    </lineage>
</organism>
<evidence type="ECO:0000256" key="6">
    <source>
        <dbReference type="RuleBase" id="RU365089"/>
    </source>
</evidence>